<comment type="caution">
    <text evidence="1">The sequence shown here is derived from an EMBL/GenBank/DDBJ whole genome shotgun (WGS) entry which is preliminary data.</text>
</comment>
<dbReference type="GO" id="GO:0043545">
    <property type="term" value="P:molybdopterin cofactor metabolic process"/>
    <property type="evidence" value="ECO:0007669"/>
    <property type="project" value="TreeGrafter"/>
</dbReference>
<dbReference type="SUPFAM" id="SSF53383">
    <property type="entry name" value="PLP-dependent transferases"/>
    <property type="match status" value="1"/>
</dbReference>
<dbReference type="InterPro" id="IPR015424">
    <property type="entry name" value="PyrdxlP-dep_Trfase"/>
</dbReference>
<keyword evidence="2" id="KW-1185">Reference proteome</keyword>
<reference evidence="1" key="1">
    <citation type="submission" date="2023-03" db="EMBL/GenBank/DDBJ databases">
        <title>Massive genome expansion in bonnet fungi (Mycena s.s.) driven by repeated elements and novel gene families across ecological guilds.</title>
        <authorList>
            <consortium name="Lawrence Berkeley National Laboratory"/>
            <person name="Harder C.B."/>
            <person name="Miyauchi S."/>
            <person name="Viragh M."/>
            <person name="Kuo A."/>
            <person name="Thoen E."/>
            <person name="Andreopoulos B."/>
            <person name="Lu D."/>
            <person name="Skrede I."/>
            <person name="Drula E."/>
            <person name="Henrissat B."/>
            <person name="Morin E."/>
            <person name="Kohler A."/>
            <person name="Barry K."/>
            <person name="LaButti K."/>
            <person name="Morin E."/>
            <person name="Salamov A."/>
            <person name="Lipzen A."/>
            <person name="Mereny Z."/>
            <person name="Hegedus B."/>
            <person name="Baldrian P."/>
            <person name="Stursova M."/>
            <person name="Weitz H."/>
            <person name="Taylor A."/>
            <person name="Grigoriev I.V."/>
            <person name="Nagy L.G."/>
            <person name="Martin F."/>
            <person name="Kauserud H."/>
        </authorList>
    </citation>
    <scope>NUCLEOTIDE SEQUENCE</scope>
    <source>
        <strain evidence="1">CBHHK067</strain>
    </source>
</reference>
<protein>
    <recommendedName>
        <fullName evidence="3">PLP-dependent transferase</fullName>
    </recommendedName>
</protein>
<dbReference type="EMBL" id="JARKIE010000099">
    <property type="protein sequence ID" value="KAJ7686061.1"/>
    <property type="molecule type" value="Genomic_DNA"/>
</dbReference>
<gene>
    <name evidence="1" type="ORF">B0H17DRAFT_1160691</name>
</gene>
<name>A0AAD7D8Z9_MYCRO</name>
<accession>A0AAD7D8Z9</accession>
<dbReference type="PANTHER" id="PTHR14237">
    <property type="entry name" value="MOLYBDOPTERIN COFACTOR SULFURASE MOSC"/>
    <property type="match status" value="1"/>
</dbReference>
<evidence type="ECO:0000313" key="1">
    <source>
        <dbReference type="EMBL" id="KAJ7686061.1"/>
    </source>
</evidence>
<dbReference type="PANTHER" id="PTHR14237:SF80">
    <property type="entry name" value="MOLYBDENUM COFACTOR SULFURASE"/>
    <property type="match status" value="1"/>
</dbReference>
<dbReference type="Gene3D" id="3.40.640.10">
    <property type="entry name" value="Type I PLP-dependent aspartate aminotransferase-like (Major domain)"/>
    <property type="match status" value="2"/>
</dbReference>
<dbReference type="AlphaFoldDB" id="A0AAD7D8Z9"/>
<evidence type="ECO:0008006" key="3">
    <source>
        <dbReference type="Google" id="ProtNLM"/>
    </source>
</evidence>
<dbReference type="GO" id="GO:0008265">
    <property type="term" value="F:molybdenum cofactor sulfurtransferase activity"/>
    <property type="evidence" value="ECO:0007669"/>
    <property type="project" value="TreeGrafter"/>
</dbReference>
<dbReference type="Proteomes" id="UP001221757">
    <property type="component" value="Unassembled WGS sequence"/>
</dbReference>
<dbReference type="InterPro" id="IPR015421">
    <property type="entry name" value="PyrdxlP-dep_Trfase_major"/>
</dbReference>
<organism evidence="1 2">
    <name type="scientific">Mycena rosella</name>
    <name type="common">Pink bonnet</name>
    <name type="synonym">Agaricus rosellus</name>
    <dbReference type="NCBI Taxonomy" id="1033263"/>
    <lineage>
        <taxon>Eukaryota</taxon>
        <taxon>Fungi</taxon>
        <taxon>Dikarya</taxon>
        <taxon>Basidiomycota</taxon>
        <taxon>Agaricomycotina</taxon>
        <taxon>Agaricomycetes</taxon>
        <taxon>Agaricomycetidae</taxon>
        <taxon>Agaricales</taxon>
        <taxon>Marasmiineae</taxon>
        <taxon>Mycenaceae</taxon>
        <taxon>Mycena</taxon>
    </lineage>
</organism>
<sequence>MQRLIGPFLEYRFTWILDTLRRSDYGRLETTGETYVNYMSGAIYPESLIRAHLEFLNRSILGNTHSVSNISCARYSKLSGKCADDARAAVLVFFRASSDEYTIVFTPNATGALKLVDEAYPFSGGSSYVLSCDFQFVKDSAPCLFALTGQSKISNTKNALSIIEYAAALAALAATSTISLSDCRANTMAVSFYEVFGFPTGVGVLVVKKLFLMQLKRPWFAGGNIDVVQVPGTIVTTTCEIPHVAAVKKDFRHCDIISLDFSFLVVAPVSFRADSHLNPVRCCCILAYCIHCDAMYVPTDDMLPDSFVEYSASTMNISLKLRTGCLCNPGGAAAILGIQDDMKRLYEGVTLKDFESVVGRELGVVHISLGLASNFQDAWNVVRFAGLLATEMARAALWERFILQRHTGLLRPKAPGNQPGQIWLEIPDRA</sequence>
<proteinExistence type="predicted"/>
<evidence type="ECO:0000313" key="2">
    <source>
        <dbReference type="Proteomes" id="UP001221757"/>
    </source>
</evidence>